<name>A0ABU6SQD7_9FABA</name>
<protein>
    <submittedName>
        <fullName evidence="2">Uncharacterized protein</fullName>
    </submittedName>
</protein>
<evidence type="ECO:0000313" key="3">
    <source>
        <dbReference type="Proteomes" id="UP001341840"/>
    </source>
</evidence>
<feature type="compositionally biased region" description="Polar residues" evidence="1">
    <location>
        <begin position="88"/>
        <end position="100"/>
    </location>
</feature>
<dbReference type="Proteomes" id="UP001341840">
    <property type="component" value="Unassembled WGS sequence"/>
</dbReference>
<organism evidence="2 3">
    <name type="scientific">Stylosanthes scabra</name>
    <dbReference type="NCBI Taxonomy" id="79078"/>
    <lineage>
        <taxon>Eukaryota</taxon>
        <taxon>Viridiplantae</taxon>
        <taxon>Streptophyta</taxon>
        <taxon>Embryophyta</taxon>
        <taxon>Tracheophyta</taxon>
        <taxon>Spermatophyta</taxon>
        <taxon>Magnoliopsida</taxon>
        <taxon>eudicotyledons</taxon>
        <taxon>Gunneridae</taxon>
        <taxon>Pentapetalae</taxon>
        <taxon>rosids</taxon>
        <taxon>fabids</taxon>
        <taxon>Fabales</taxon>
        <taxon>Fabaceae</taxon>
        <taxon>Papilionoideae</taxon>
        <taxon>50 kb inversion clade</taxon>
        <taxon>dalbergioids sensu lato</taxon>
        <taxon>Dalbergieae</taxon>
        <taxon>Pterocarpus clade</taxon>
        <taxon>Stylosanthes</taxon>
    </lineage>
</organism>
<sequence length="108" mass="12071">MLVIIFITVPRTKFVGERPTSSRTRSGWAATAEREPSPFSEIIYDSREHYERSKLIRKMDKGSLRSKKHRFGAILDKSPTPRRGTQCLGVQSQSSGSSNPCLGMEANA</sequence>
<evidence type="ECO:0000256" key="1">
    <source>
        <dbReference type="SAM" id="MobiDB-lite"/>
    </source>
</evidence>
<comment type="caution">
    <text evidence="2">The sequence shown here is derived from an EMBL/GenBank/DDBJ whole genome shotgun (WGS) entry which is preliminary data.</text>
</comment>
<feature type="region of interest" description="Disordered" evidence="1">
    <location>
        <begin position="73"/>
        <end position="108"/>
    </location>
</feature>
<keyword evidence="3" id="KW-1185">Reference proteome</keyword>
<dbReference type="EMBL" id="JASCZI010061316">
    <property type="protein sequence ID" value="MED6138374.1"/>
    <property type="molecule type" value="Genomic_DNA"/>
</dbReference>
<evidence type="ECO:0000313" key="2">
    <source>
        <dbReference type="EMBL" id="MED6138374.1"/>
    </source>
</evidence>
<gene>
    <name evidence="2" type="ORF">PIB30_073737</name>
</gene>
<reference evidence="2 3" key="1">
    <citation type="journal article" date="2023" name="Plants (Basel)">
        <title>Bridging the Gap: Combining Genomics and Transcriptomics Approaches to Understand Stylosanthes scabra, an Orphan Legume from the Brazilian Caatinga.</title>
        <authorList>
            <person name="Ferreira-Neto J.R.C."/>
            <person name="da Silva M.D."/>
            <person name="Binneck E."/>
            <person name="de Melo N.F."/>
            <person name="da Silva R.H."/>
            <person name="de Melo A.L.T.M."/>
            <person name="Pandolfi V."/>
            <person name="Bustamante F.O."/>
            <person name="Brasileiro-Vidal A.C."/>
            <person name="Benko-Iseppon A.M."/>
        </authorList>
    </citation>
    <scope>NUCLEOTIDE SEQUENCE [LARGE SCALE GENOMIC DNA]</scope>
    <source>
        <tissue evidence="2">Leaves</tissue>
    </source>
</reference>
<accession>A0ABU6SQD7</accession>
<proteinExistence type="predicted"/>